<dbReference type="EMBL" id="RXNR01000109">
    <property type="protein sequence ID" value="RTQ86855.1"/>
    <property type="molecule type" value="Genomic_DNA"/>
</dbReference>
<name>A0A3S0QN22_9BACI</name>
<protein>
    <submittedName>
        <fullName evidence="1">Uncharacterized protein</fullName>
    </submittedName>
</protein>
<dbReference type="RefSeq" id="WP_148103528.1">
    <property type="nucleotide sequence ID" value="NZ_CP155468.1"/>
</dbReference>
<dbReference type="AlphaFoldDB" id="A0A3S0QN22"/>
<organism evidence="1 2">
    <name type="scientific">Lysinibacillus telephonicus</name>
    <dbReference type="NCBI Taxonomy" id="1714840"/>
    <lineage>
        <taxon>Bacteria</taxon>
        <taxon>Bacillati</taxon>
        <taxon>Bacillota</taxon>
        <taxon>Bacilli</taxon>
        <taxon>Bacillales</taxon>
        <taxon>Bacillaceae</taxon>
        <taxon>Lysinibacillus</taxon>
    </lineage>
</organism>
<evidence type="ECO:0000313" key="1">
    <source>
        <dbReference type="EMBL" id="RTQ86855.1"/>
    </source>
</evidence>
<comment type="caution">
    <text evidence="1">The sequence shown here is derived from an EMBL/GenBank/DDBJ whole genome shotgun (WGS) entry which is preliminary data.</text>
</comment>
<proteinExistence type="predicted"/>
<reference evidence="1 2" key="1">
    <citation type="submission" date="2018-12" db="EMBL/GenBank/DDBJ databases">
        <authorList>
            <person name="Yu L."/>
        </authorList>
    </citation>
    <scope>NUCLEOTIDE SEQUENCE [LARGE SCALE GENOMIC DNA]</scope>
    <source>
        <strain evidence="1 2">S5H2222</strain>
    </source>
</reference>
<dbReference type="OrthoDB" id="2928820at2"/>
<keyword evidence="2" id="KW-1185">Reference proteome</keyword>
<gene>
    <name evidence="1" type="ORF">EKG35_19745</name>
</gene>
<dbReference type="Proteomes" id="UP000276349">
    <property type="component" value="Unassembled WGS sequence"/>
</dbReference>
<evidence type="ECO:0000313" key="2">
    <source>
        <dbReference type="Proteomes" id="UP000276349"/>
    </source>
</evidence>
<sequence>MYVFYTILFSQYEILGEEERLIDEYKLPLKENKESLEALLIKLNYEFIGDVNMWGFKSNNFISVAEIVIAD</sequence>
<accession>A0A3S0QN22</accession>